<dbReference type="Gene3D" id="2.60.40.1080">
    <property type="match status" value="2"/>
</dbReference>
<dbReference type="InterPro" id="IPR003343">
    <property type="entry name" value="Big_2"/>
</dbReference>
<dbReference type="OrthoDB" id="1843719at2"/>
<evidence type="ECO:0000259" key="1">
    <source>
        <dbReference type="SMART" id="SM00635"/>
    </source>
</evidence>
<dbReference type="SUPFAM" id="SSF49373">
    <property type="entry name" value="Invasin/intimin cell-adhesion fragments"/>
    <property type="match status" value="2"/>
</dbReference>
<evidence type="ECO:0000313" key="3">
    <source>
        <dbReference type="Proteomes" id="UP000000370"/>
    </source>
</evidence>
<organism evidence="2 3">
    <name type="scientific">Lachnoclostridium phytofermentans (strain ATCC 700394 / DSM 18823 / ISDg)</name>
    <name type="common">Clostridium phytofermentans</name>
    <dbReference type="NCBI Taxonomy" id="357809"/>
    <lineage>
        <taxon>Bacteria</taxon>
        <taxon>Bacillati</taxon>
        <taxon>Bacillota</taxon>
        <taxon>Clostridia</taxon>
        <taxon>Lachnospirales</taxon>
        <taxon>Lachnospiraceae</taxon>
    </lineage>
</organism>
<feature type="domain" description="BIG2" evidence="1">
    <location>
        <begin position="104"/>
        <end position="180"/>
    </location>
</feature>
<evidence type="ECO:0000313" key="2">
    <source>
        <dbReference type="EMBL" id="ABX42957.1"/>
    </source>
</evidence>
<name>A9KMU6_LACP7</name>
<proteinExistence type="predicted"/>
<dbReference type="Proteomes" id="UP000000370">
    <property type="component" value="Chromosome"/>
</dbReference>
<protein>
    <submittedName>
        <fullName evidence="2">Ig domain protein group 2 domain protein</fullName>
    </submittedName>
</protein>
<dbReference type="Pfam" id="PF02368">
    <property type="entry name" value="Big_2"/>
    <property type="match status" value="2"/>
</dbReference>
<dbReference type="InterPro" id="IPR008964">
    <property type="entry name" value="Invasin/intimin_cell_adhesion"/>
</dbReference>
<keyword evidence="3" id="KW-1185">Reference proteome</keyword>
<sequence precursor="true">MKTLRFNKGILFLSVLVLLVSLITPIKGYAVAASVKLNKTSVNLGIGETFQLKITGSNSKVKWSTNNKSIVTISSDGLIKGIKPGFTEITAEVNNKKLKCSVVVYKPRLERNSISLGIDDKLDLKISYLPVIYKNTKITWKSDNTKIATVDENGVVTGITAGNTKIKVSFGNYSLNCSVYINPTKKNINDAIDNLSYEYGEIGNQIKCVLTNNSKIDLLFDYKLVFYDENNKIVSVSNKIATNLLSNNSKVLSFEKSNKDYKSYKIVFERTSFYYNESNLNMKNSVDITVEKVLYSYEYYGGNFNDIKDSVELLNLHVNNKSNDRIFLEAYIIYYKDSNIVYIDGFWDESNVDVGSSILLNPKIIFNDFSKITIPEYDEYKVIYNANSYN</sequence>
<dbReference type="SMART" id="SM00635">
    <property type="entry name" value="BID_2"/>
    <property type="match status" value="2"/>
</dbReference>
<dbReference type="STRING" id="357809.Cphy_2596"/>
<dbReference type="eggNOG" id="COG5492">
    <property type="taxonomic scope" value="Bacteria"/>
</dbReference>
<feature type="domain" description="BIG2" evidence="1">
    <location>
        <begin position="31"/>
        <end position="103"/>
    </location>
</feature>
<gene>
    <name evidence="2" type="ordered locus">Cphy_2596</name>
</gene>
<reference evidence="3" key="1">
    <citation type="submission" date="2007-11" db="EMBL/GenBank/DDBJ databases">
        <title>Complete genome sequence of Clostridium phytofermentans ISDg.</title>
        <authorList>
            <person name="Leschine S.B."/>
            <person name="Warnick T.A."/>
            <person name="Blanchard J.L."/>
            <person name="Schnell D.J."/>
            <person name="Petit E.L."/>
            <person name="LaTouf W.G."/>
            <person name="Copeland A."/>
            <person name="Lucas S."/>
            <person name="Lapidus A."/>
            <person name="Barry K."/>
            <person name="Glavina del Rio T."/>
            <person name="Dalin E."/>
            <person name="Tice H."/>
            <person name="Pitluck S."/>
            <person name="Kiss H."/>
            <person name="Brettin T."/>
            <person name="Bruce D."/>
            <person name="Detter J.C."/>
            <person name="Han C."/>
            <person name="Kuske C."/>
            <person name="Schmutz J."/>
            <person name="Larimer F."/>
            <person name="Land M."/>
            <person name="Hauser L."/>
            <person name="Kyrpides N."/>
            <person name="Kim E.A."/>
            <person name="Richardson P."/>
        </authorList>
    </citation>
    <scope>NUCLEOTIDE SEQUENCE [LARGE SCALE GENOMIC DNA]</scope>
    <source>
        <strain evidence="3">ATCC 700394 / DSM 18823 / ISDg</strain>
    </source>
</reference>
<accession>A9KMU6</accession>
<dbReference type="KEGG" id="cpy:Cphy_2596"/>
<dbReference type="RefSeq" id="WP_012200610.1">
    <property type="nucleotide sequence ID" value="NC_010001.1"/>
</dbReference>
<dbReference type="EMBL" id="CP000885">
    <property type="protein sequence ID" value="ABX42957.1"/>
    <property type="molecule type" value="Genomic_DNA"/>
</dbReference>
<dbReference type="HOGENOM" id="CLU_707336_0_0_9"/>
<dbReference type="AlphaFoldDB" id="A9KMU6"/>